<keyword evidence="5 6" id="KW-0949">S-adenosyl-L-methionine</keyword>
<dbReference type="PIRSF" id="PIRSF004486">
    <property type="entry name" value="MraW"/>
    <property type="match status" value="1"/>
</dbReference>
<dbReference type="SUPFAM" id="SSF53335">
    <property type="entry name" value="S-adenosyl-L-methionine-dependent methyltransferases"/>
    <property type="match status" value="1"/>
</dbReference>
<keyword evidence="2 6" id="KW-0698">rRNA processing</keyword>
<feature type="binding site" evidence="6">
    <location>
        <position position="105"/>
    </location>
    <ligand>
        <name>S-adenosyl-L-methionine</name>
        <dbReference type="ChEBI" id="CHEBI:59789"/>
    </ligand>
</feature>
<dbReference type="Gene3D" id="3.40.50.150">
    <property type="entry name" value="Vaccinia Virus protein VP39"/>
    <property type="match status" value="1"/>
</dbReference>
<protein>
    <recommendedName>
        <fullName evidence="6">Ribosomal RNA small subunit methyltransferase H</fullName>
        <ecNumber evidence="6">2.1.1.199</ecNumber>
    </recommendedName>
    <alternativeName>
        <fullName evidence="6">16S rRNA m(4)C1402 methyltransferase</fullName>
    </alternativeName>
    <alternativeName>
        <fullName evidence="6">rRNA (cytosine-N(4)-)-methyltransferase RsmH</fullName>
    </alternativeName>
</protein>
<evidence type="ECO:0000256" key="3">
    <source>
        <dbReference type="ARBA" id="ARBA00022603"/>
    </source>
</evidence>
<evidence type="ECO:0000313" key="8">
    <source>
        <dbReference type="Proteomes" id="UP000184076"/>
    </source>
</evidence>
<dbReference type="GO" id="GO:0005737">
    <property type="term" value="C:cytoplasm"/>
    <property type="evidence" value="ECO:0007669"/>
    <property type="project" value="UniProtKB-SubCell"/>
</dbReference>
<evidence type="ECO:0000256" key="6">
    <source>
        <dbReference type="HAMAP-Rule" id="MF_01007"/>
    </source>
</evidence>
<comment type="subcellular location">
    <subcellularLocation>
        <location evidence="6">Cytoplasm</location>
    </subcellularLocation>
</comment>
<keyword evidence="6" id="KW-0963">Cytoplasm</keyword>
<dbReference type="InterPro" id="IPR002903">
    <property type="entry name" value="RsmH"/>
</dbReference>
<comment type="similarity">
    <text evidence="1 6">Belongs to the methyltransferase superfamily. RsmH family.</text>
</comment>
<sequence>MERRSMLQHRPVLMREAVQLLACRPGGRYVDATLGGGGYAEAILEAASPDGRLLGLDWDEAAVARARERLSAYGDRFLAECAPFDRLPDILAWIGWEGVDGIVLDLGVSSIQLDDASRGLSFQQDGPLDMRLDSSLAVTAADLVNQLPEEELAALIAEYGEERYSRRIARAIAERRREEPFRRTAELASLIESVVPRTADTRRIHPATRTFLALRLAVNRELEVLQGFLGKALDLLSVGGRLAVVTFHSLEDRLVKRAFKAWSRACRCPVDLPVCRCEGRPLARLLTRKAVKPSAQEVQENPRARSARLRAVERL</sequence>
<dbReference type="HAMAP" id="MF_01007">
    <property type="entry name" value="16SrRNA_methyltr_H"/>
    <property type="match status" value="1"/>
</dbReference>
<dbReference type="PANTHER" id="PTHR11265">
    <property type="entry name" value="S-ADENOSYL-METHYLTRANSFERASE MRAW"/>
    <property type="match status" value="1"/>
</dbReference>
<organism evidence="7 8">
    <name type="scientific">Desulfacinum infernum DSM 9756</name>
    <dbReference type="NCBI Taxonomy" id="1121391"/>
    <lineage>
        <taxon>Bacteria</taxon>
        <taxon>Pseudomonadati</taxon>
        <taxon>Thermodesulfobacteriota</taxon>
        <taxon>Syntrophobacteria</taxon>
        <taxon>Syntrophobacterales</taxon>
        <taxon>Syntrophobacteraceae</taxon>
        <taxon>Desulfacinum</taxon>
    </lineage>
</organism>
<name>A0A1M5H652_9BACT</name>
<gene>
    <name evidence="6" type="primary">rsmH</name>
    <name evidence="7" type="ORF">SAMN02745206_03290</name>
</gene>
<dbReference type="GO" id="GO:0071424">
    <property type="term" value="F:rRNA (cytosine-N4-)-methyltransferase activity"/>
    <property type="evidence" value="ECO:0007669"/>
    <property type="project" value="UniProtKB-UniRule"/>
</dbReference>
<dbReference type="PANTHER" id="PTHR11265:SF0">
    <property type="entry name" value="12S RRNA N4-METHYLCYTIDINE METHYLTRANSFERASE"/>
    <property type="match status" value="1"/>
</dbReference>
<dbReference type="GO" id="GO:0070475">
    <property type="term" value="P:rRNA base methylation"/>
    <property type="evidence" value="ECO:0007669"/>
    <property type="project" value="UniProtKB-UniRule"/>
</dbReference>
<evidence type="ECO:0000256" key="1">
    <source>
        <dbReference type="ARBA" id="ARBA00010396"/>
    </source>
</evidence>
<dbReference type="Gene3D" id="1.10.150.170">
    <property type="entry name" value="Putative methyltransferase TM0872, insert domain"/>
    <property type="match status" value="1"/>
</dbReference>
<feature type="binding site" evidence="6">
    <location>
        <position position="57"/>
    </location>
    <ligand>
        <name>S-adenosyl-L-methionine</name>
        <dbReference type="ChEBI" id="CHEBI:59789"/>
    </ligand>
</feature>
<dbReference type="STRING" id="1121391.SAMN02745206_03290"/>
<keyword evidence="3 6" id="KW-0489">Methyltransferase</keyword>
<comment type="catalytic activity">
    <reaction evidence="6">
        <text>cytidine(1402) in 16S rRNA + S-adenosyl-L-methionine = N(4)-methylcytidine(1402) in 16S rRNA + S-adenosyl-L-homocysteine + H(+)</text>
        <dbReference type="Rhea" id="RHEA:42928"/>
        <dbReference type="Rhea" id="RHEA-COMP:10286"/>
        <dbReference type="Rhea" id="RHEA-COMP:10287"/>
        <dbReference type="ChEBI" id="CHEBI:15378"/>
        <dbReference type="ChEBI" id="CHEBI:57856"/>
        <dbReference type="ChEBI" id="CHEBI:59789"/>
        <dbReference type="ChEBI" id="CHEBI:74506"/>
        <dbReference type="ChEBI" id="CHEBI:82748"/>
        <dbReference type="EC" id="2.1.1.199"/>
    </reaction>
</comment>
<dbReference type="OrthoDB" id="9806637at2"/>
<dbReference type="AlphaFoldDB" id="A0A1M5H652"/>
<evidence type="ECO:0000256" key="4">
    <source>
        <dbReference type="ARBA" id="ARBA00022679"/>
    </source>
</evidence>
<evidence type="ECO:0000313" key="7">
    <source>
        <dbReference type="EMBL" id="SHG11388.1"/>
    </source>
</evidence>
<dbReference type="Proteomes" id="UP000184076">
    <property type="component" value="Unassembled WGS sequence"/>
</dbReference>
<evidence type="ECO:0000256" key="5">
    <source>
        <dbReference type="ARBA" id="ARBA00022691"/>
    </source>
</evidence>
<keyword evidence="4 6" id="KW-0808">Transferase</keyword>
<accession>A0A1M5H652</accession>
<dbReference type="EC" id="2.1.1.199" evidence="6"/>
<dbReference type="NCBIfam" id="TIGR00006">
    <property type="entry name" value="16S rRNA (cytosine(1402)-N(4))-methyltransferase RsmH"/>
    <property type="match status" value="1"/>
</dbReference>
<dbReference type="InterPro" id="IPR023397">
    <property type="entry name" value="SAM-dep_MeTrfase_MraW_recog"/>
</dbReference>
<dbReference type="SUPFAM" id="SSF81799">
    <property type="entry name" value="Putative methyltransferase TM0872, insert domain"/>
    <property type="match status" value="1"/>
</dbReference>
<dbReference type="InterPro" id="IPR029063">
    <property type="entry name" value="SAM-dependent_MTases_sf"/>
</dbReference>
<dbReference type="EMBL" id="FQVB01000042">
    <property type="protein sequence ID" value="SHG11388.1"/>
    <property type="molecule type" value="Genomic_DNA"/>
</dbReference>
<feature type="binding site" evidence="6">
    <location>
        <position position="84"/>
    </location>
    <ligand>
        <name>S-adenosyl-L-methionine</name>
        <dbReference type="ChEBI" id="CHEBI:59789"/>
    </ligand>
</feature>
<feature type="binding site" evidence="6">
    <location>
        <begin position="37"/>
        <end position="39"/>
    </location>
    <ligand>
        <name>S-adenosyl-L-methionine</name>
        <dbReference type="ChEBI" id="CHEBI:59789"/>
    </ligand>
</feature>
<feature type="binding site" evidence="6">
    <location>
        <position position="112"/>
    </location>
    <ligand>
        <name>S-adenosyl-L-methionine</name>
        <dbReference type="ChEBI" id="CHEBI:59789"/>
    </ligand>
</feature>
<reference evidence="8" key="1">
    <citation type="submission" date="2016-11" db="EMBL/GenBank/DDBJ databases">
        <authorList>
            <person name="Varghese N."/>
            <person name="Submissions S."/>
        </authorList>
    </citation>
    <scope>NUCLEOTIDE SEQUENCE [LARGE SCALE GENOMIC DNA]</scope>
    <source>
        <strain evidence="8">DSM 9756</strain>
    </source>
</reference>
<evidence type="ECO:0000256" key="2">
    <source>
        <dbReference type="ARBA" id="ARBA00022552"/>
    </source>
</evidence>
<proteinExistence type="inferred from homology"/>
<dbReference type="Pfam" id="PF01795">
    <property type="entry name" value="Methyltransf_5"/>
    <property type="match status" value="1"/>
</dbReference>
<comment type="function">
    <text evidence="6">Specifically methylates the N4 position of cytidine in position 1402 (C1402) of 16S rRNA.</text>
</comment>
<keyword evidence="8" id="KW-1185">Reference proteome</keyword>